<dbReference type="EC" id="3.4.21.-" evidence="9"/>
<organism evidence="9 10">
    <name type="scientific">Mannheimia indoligenes</name>
    <dbReference type="NCBI Taxonomy" id="3103145"/>
    <lineage>
        <taxon>Bacteria</taxon>
        <taxon>Pseudomonadati</taxon>
        <taxon>Pseudomonadota</taxon>
        <taxon>Gammaproteobacteria</taxon>
        <taxon>Pasteurellales</taxon>
        <taxon>Pasteurellaceae</taxon>
        <taxon>Mannheimia</taxon>
    </lineage>
</organism>
<keyword evidence="10" id="KW-1185">Reference proteome</keyword>
<dbReference type="InterPro" id="IPR004635">
    <property type="entry name" value="Pept_S49_SppA"/>
</dbReference>
<dbReference type="EMBL" id="JBAJJM010000010">
    <property type="protein sequence ID" value="MEG9476211.1"/>
    <property type="molecule type" value="Genomic_DNA"/>
</dbReference>
<dbReference type="PANTHER" id="PTHR33209:SF1">
    <property type="entry name" value="PEPTIDASE S49 DOMAIN-CONTAINING PROTEIN"/>
    <property type="match status" value="1"/>
</dbReference>
<comment type="subcellular location">
    <subcellularLocation>
        <location evidence="1">Membrane</location>
    </subcellularLocation>
</comment>
<feature type="domain" description="Peptidase S49" evidence="8">
    <location>
        <begin position="388"/>
        <end position="535"/>
    </location>
</feature>
<dbReference type="Gene3D" id="6.20.330.10">
    <property type="match status" value="1"/>
</dbReference>
<dbReference type="NCBIfam" id="TIGR00705">
    <property type="entry name" value="SppA_67K"/>
    <property type="match status" value="1"/>
</dbReference>
<keyword evidence="6 7" id="KW-0472">Membrane</keyword>
<feature type="transmembrane region" description="Helical" evidence="7">
    <location>
        <begin position="20"/>
        <end position="38"/>
    </location>
</feature>
<dbReference type="Proteomes" id="UP001432017">
    <property type="component" value="Unassembled WGS sequence"/>
</dbReference>
<evidence type="ECO:0000313" key="9">
    <source>
        <dbReference type="EMBL" id="MEG9476211.1"/>
    </source>
</evidence>
<proteinExistence type="inferred from homology"/>
<dbReference type="Gene3D" id="3.90.226.10">
    <property type="entry name" value="2-enoyl-CoA Hydratase, Chain A, domain 1"/>
    <property type="match status" value="3"/>
</dbReference>
<comment type="caution">
    <text evidence="9">The sequence shown here is derived from an EMBL/GenBank/DDBJ whole genome shotgun (WGS) entry which is preliminary data.</text>
</comment>
<dbReference type="InterPro" id="IPR029045">
    <property type="entry name" value="ClpP/crotonase-like_dom_sf"/>
</dbReference>
<keyword evidence="7" id="KW-0812">Transmembrane</keyword>
<comment type="similarity">
    <text evidence="2">Belongs to the peptidase S49 family.</text>
</comment>
<dbReference type="InterPro" id="IPR047217">
    <property type="entry name" value="S49_SppA_67K_type_N"/>
</dbReference>
<dbReference type="GO" id="GO:0016787">
    <property type="term" value="F:hydrolase activity"/>
    <property type="evidence" value="ECO:0007669"/>
    <property type="project" value="UniProtKB-KW"/>
</dbReference>
<feature type="domain" description="Peptidase S49" evidence="8">
    <location>
        <begin position="134"/>
        <end position="287"/>
    </location>
</feature>
<name>A0ABU7ZFI4_9PAST</name>
<evidence type="ECO:0000259" key="8">
    <source>
        <dbReference type="Pfam" id="PF01343"/>
    </source>
</evidence>
<dbReference type="SUPFAM" id="SSF52096">
    <property type="entry name" value="ClpP/crotonase"/>
    <property type="match status" value="2"/>
</dbReference>
<keyword evidence="5" id="KW-0720">Serine protease</keyword>
<accession>A0ABU7ZFI4</accession>
<dbReference type="PANTHER" id="PTHR33209">
    <property type="entry name" value="PROTEASE 4"/>
    <property type="match status" value="1"/>
</dbReference>
<evidence type="ECO:0000256" key="4">
    <source>
        <dbReference type="ARBA" id="ARBA00022801"/>
    </source>
</evidence>
<dbReference type="InterPro" id="IPR047272">
    <property type="entry name" value="S49_SppA_C"/>
</dbReference>
<keyword evidence="7" id="KW-1133">Transmembrane helix</keyword>
<evidence type="ECO:0000256" key="1">
    <source>
        <dbReference type="ARBA" id="ARBA00004370"/>
    </source>
</evidence>
<sequence>MLNMLKAIYKMFRCIRECVINLFFILFILFLVPVVGFITSSQNTQKPVFTQGALRLNLDGYLVDNREEFTDFYRLLQSELGGAEPFKISTFDVVQAISKAKNDPQITGLVLDLHNLQNADFSSLDFIGNEINSFKESGKPVIAIGEQYSQKQYYLASFADEIYLNKAGSVELQGLSYSNTYFKTLLDKIEAEPHIFRVGTYKSAVEPFMRDDMSEEAKQNARGWLNGTWQQTVEMIAHNRKIEPTEINLSAENYIEKYKAAKGDDAQFALNQKWVTQLVSNQESKAKLIEKFGENSEGAYNHIEFSDYELELNDRFADINAPKIAVVNVEGAIITGESDQSGVGSETIVKLLQEARADKNVEGLILRINSPGGSAMASELIRQEVEAFQKEGKPVVASMGGMAASGGYWIAATSDKIIASPNTITGSIGIFGLAVTFEKTAKNLGVSEDGIATSALAEPIGLKSLPKEQGEVLQIGIENGYDRFLELVSRGRNMSKEAVDKVAQGQVWLGSDALKHGLVDELGNFNVAFVTLSDLINQKREAQSKAKVERFGLQWFAEQDDSLFGTLARDFKTQLQVSLTNWLNLPVLKQSQKQIEILSRFNDPKQMYLYCLNCGKVN</sequence>
<evidence type="ECO:0000256" key="6">
    <source>
        <dbReference type="ARBA" id="ARBA00023136"/>
    </source>
</evidence>
<evidence type="ECO:0000256" key="5">
    <source>
        <dbReference type="ARBA" id="ARBA00022825"/>
    </source>
</evidence>
<evidence type="ECO:0000256" key="2">
    <source>
        <dbReference type="ARBA" id="ARBA00008683"/>
    </source>
</evidence>
<dbReference type="CDD" id="cd07018">
    <property type="entry name" value="S49_SppA_67K_type"/>
    <property type="match status" value="1"/>
</dbReference>
<dbReference type="Pfam" id="PF01343">
    <property type="entry name" value="Peptidase_S49"/>
    <property type="match status" value="2"/>
</dbReference>
<dbReference type="PIRSF" id="PIRSF001217">
    <property type="entry name" value="Protease_4_SppA"/>
    <property type="match status" value="1"/>
</dbReference>
<evidence type="ECO:0000256" key="3">
    <source>
        <dbReference type="ARBA" id="ARBA00022670"/>
    </source>
</evidence>
<evidence type="ECO:0000256" key="7">
    <source>
        <dbReference type="SAM" id="Phobius"/>
    </source>
</evidence>
<dbReference type="InterPro" id="IPR004634">
    <property type="entry name" value="Pept_S49_pIV"/>
</dbReference>
<dbReference type="RefSeq" id="WP_334254357.1">
    <property type="nucleotide sequence ID" value="NZ_JBAJJM010000010.1"/>
</dbReference>
<keyword evidence="4 9" id="KW-0378">Hydrolase</keyword>
<dbReference type="NCBIfam" id="TIGR00706">
    <property type="entry name" value="SppA_dom"/>
    <property type="match status" value="1"/>
</dbReference>
<reference evidence="9" key="1">
    <citation type="submission" date="2023-12" db="EMBL/GenBank/DDBJ databases">
        <title>Mannheima indologenes sp. nov. proposed for Clade V organisms of Mannheimia.</title>
        <authorList>
            <person name="Christensen H."/>
        </authorList>
    </citation>
    <scope>NUCLEOTIDE SEQUENCE</scope>
    <source>
        <strain evidence="9">M14.4</strain>
    </source>
</reference>
<gene>
    <name evidence="9" type="primary">sppA</name>
    <name evidence="9" type="ORF">V6W77_07960</name>
</gene>
<evidence type="ECO:0000313" key="10">
    <source>
        <dbReference type="Proteomes" id="UP001432017"/>
    </source>
</evidence>
<protein>
    <submittedName>
        <fullName evidence="9">Signal peptide peptidase SppA</fullName>
        <ecNumber evidence="9">3.4.21.-</ecNumber>
    </submittedName>
</protein>
<dbReference type="CDD" id="cd07023">
    <property type="entry name" value="S49_Sppa_N_C"/>
    <property type="match status" value="1"/>
</dbReference>
<keyword evidence="3" id="KW-0645">Protease</keyword>
<dbReference type="InterPro" id="IPR002142">
    <property type="entry name" value="Peptidase_S49"/>
</dbReference>